<dbReference type="PANTHER" id="PTHR34351:SF1">
    <property type="entry name" value="SLR1927 PROTEIN"/>
    <property type="match status" value="1"/>
</dbReference>
<organism evidence="2 3">
    <name type="scientific">Pseudomonas knackmussii</name>
    <dbReference type="NCBI Taxonomy" id="65741"/>
    <lineage>
        <taxon>Bacteria</taxon>
        <taxon>Pseudomonadati</taxon>
        <taxon>Pseudomonadota</taxon>
        <taxon>Gammaproteobacteria</taxon>
        <taxon>Pseudomonadales</taxon>
        <taxon>Pseudomonadaceae</taxon>
        <taxon>Pseudomonas</taxon>
    </lineage>
</organism>
<dbReference type="PANTHER" id="PTHR34351">
    <property type="entry name" value="SLR1927 PROTEIN-RELATED"/>
    <property type="match status" value="1"/>
</dbReference>
<evidence type="ECO:0000313" key="2">
    <source>
        <dbReference type="EMBL" id="UPQ81053.1"/>
    </source>
</evidence>
<dbReference type="Proteomes" id="UP000831189">
    <property type="component" value="Chromosome"/>
</dbReference>
<evidence type="ECO:0000256" key="1">
    <source>
        <dbReference type="SAM" id="Phobius"/>
    </source>
</evidence>
<accession>A0ABY4KN01</accession>
<keyword evidence="1" id="KW-0472">Membrane</keyword>
<keyword evidence="1" id="KW-1133">Transmembrane helix</keyword>
<evidence type="ECO:0000313" key="3">
    <source>
        <dbReference type="Proteomes" id="UP000831189"/>
    </source>
</evidence>
<keyword evidence="3" id="KW-1185">Reference proteome</keyword>
<proteinExistence type="predicted"/>
<gene>
    <name evidence="2" type="ORF">M0M42_11415</name>
</gene>
<sequence>MRLLPRLRDRWLLKRIPPGPSVRLDQRRIFIMPTAVGMSFLLALLLMLLAAINYQNSLAYALTFLLGSVFVVAILHTWRNLAGLELQAGGADAAFVGERARLRVRLESRGRLYQAVSVGWPQSGLQQVDVPAGGTCEVELSLPAERRGWLRPGRLRVESRFPLGILVAWSWIDLQLSALVYPRPLEGELPLASGFAEAGDNGTRAQGSGIDDYQGLKPWQPGDSTKRLNWKAYSRGQGLLVKDFRALAGDDPLLDFDALDGDLESRLSLLCYWAVTLSADQQSFAMSLAGTTIDVATGDEHRSRCLKALALFGLPPEVGDE</sequence>
<name>A0ABY4KN01_9PSED</name>
<protein>
    <submittedName>
        <fullName evidence="2">DUF58 domain-containing protein</fullName>
    </submittedName>
</protein>
<feature type="transmembrane region" description="Helical" evidence="1">
    <location>
        <begin position="58"/>
        <end position="78"/>
    </location>
</feature>
<reference evidence="2 3" key="1">
    <citation type="submission" date="2022-04" db="EMBL/GenBank/DDBJ databases">
        <title>Pseudomonas knackmussii B09-2.</title>
        <authorList>
            <person name="Deng Y."/>
        </authorList>
    </citation>
    <scope>NUCLEOTIDE SEQUENCE [LARGE SCALE GENOMIC DNA]</scope>
    <source>
        <strain evidence="2 3">B09-2</strain>
    </source>
</reference>
<dbReference type="EMBL" id="CP096208">
    <property type="protein sequence ID" value="UPQ81053.1"/>
    <property type="molecule type" value="Genomic_DNA"/>
</dbReference>
<feature type="transmembrane region" description="Helical" evidence="1">
    <location>
        <begin position="29"/>
        <end position="52"/>
    </location>
</feature>
<keyword evidence="1" id="KW-0812">Transmembrane</keyword>